<protein>
    <submittedName>
        <fullName evidence="1">Terminase</fullName>
    </submittedName>
</protein>
<dbReference type="KEGG" id="vg:65130347"/>
<dbReference type="GeneID" id="65130347"/>
<evidence type="ECO:0000313" key="1">
    <source>
        <dbReference type="EMBL" id="QOR59737.1"/>
    </source>
</evidence>
<name>A0A7M1RZ87_9CAUD</name>
<reference evidence="1 2" key="1">
    <citation type="submission" date="2020-07" db="EMBL/GenBank/DDBJ databases">
        <title>Taxonomic proposal: Crassvirales, a new order of highly abundant and diverse bacterial viruses.</title>
        <authorList>
            <person name="Shkoporov A.N."/>
            <person name="Stockdale S.R."/>
            <person name="Guerin E."/>
            <person name="Ross R.P."/>
            <person name="Hill C."/>
        </authorList>
    </citation>
    <scope>NUCLEOTIDE SEQUENCE [LARGE SCALE GENOMIC DNA]</scope>
</reference>
<dbReference type="Gene3D" id="3.30.420.240">
    <property type="match status" value="1"/>
</dbReference>
<accession>A0A7M1RZ87</accession>
<dbReference type="Proteomes" id="UP000594055">
    <property type="component" value="Segment"/>
</dbReference>
<proteinExistence type="predicted"/>
<evidence type="ECO:0000313" key="2">
    <source>
        <dbReference type="Proteomes" id="UP000594055"/>
    </source>
</evidence>
<dbReference type="EMBL" id="MT774392">
    <property type="protein sequence ID" value="QOR59737.1"/>
    <property type="molecule type" value="Genomic_DNA"/>
</dbReference>
<sequence>MDEEVLIQTNEYQTPITRELLSKYPDEVVEQFMDFISTVPFIQNLISPSRPKIEDLPRDKYNRAIIDITNPPIYKDADYFRQSALYFLKEGVYTKLIPNPNPNSEYRRFWDREIDRCYNGLLRESDGMWIPGYLYWFLNYCPMMINEYQKGKKKAIRKEGFGLFFEGIWLRYLYLNDAREEGHHAAELAKRGCSKSYSLASIMSKNLIIGESVETQRRNITVLTAYQKEYLRDDKDGTLSKFVPTLSHLSKYTPFPRLMIKQSSNEMTWQMGYKDEYGKLQGSLNMVMGVSAKDDSDKLRGKRGWILFEEFGNFSGLLELYDVTRKSVEDGDFTFSLMYLVGTANNKESNFQSAKTLLYAPSSYNIKEVKNVYDKKGQGKDYFAYFFPAYLNRAGCFNEDGISDVVMALLQILNNRYKAKYGADPTSVLRVIAEDPITPAEAIIKVKDAYFNVQALNERASQLDKNPSLYNDIYVGELYIDGEGEVKFRPTDSTPIRSYPVDNDTKGALEIYAMPEKDKSGKVFNNRYIIGVDPVDNDVAESSSLYSCFVFDLFTDTIVAEFTGRNPFADDNFEITRLLCLFYNARCLYESNKKGIYAYFKVKRSVHLLAETPEYLRDKQLIKYSNVGSNAYGVNASSAINNYANSLLRDWFNKLVQISIEKEDGTYDQVSVPVIHTLKTRALIEEAIQFNPEINVDRIRAMGMVMIYRQEYIIRYGDNMNAESREKYDEDDLSNDPYFRNNYDLRFGSKFS</sequence>
<keyword evidence="2" id="KW-1185">Reference proteome</keyword>
<dbReference type="RefSeq" id="YP_010111895.1">
    <property type="nucleotide sequence ID" value="NC_055885.1"/>
</dbReference>
<organism evidence="1 2">
    <name type="scientific">uncultured phage cr128_1</name>
    <dbReference type="NCBI Taxonomy" id="2772076"/>
    <lineage>
        <taxon>Viruses</taxon>
        <taxon>Duplodnaviria</taxon>
        <taxon>Heunggongvirae</taxon>
        <taxon>Uroviricota</taxon>
        <taxon>Caudoviricetes</taxon>
        <taxon>Crassvirales</taxon>
        <taxon>Steigviridae</taxon>
        <taxon>Asinivirinae</taxon>
        <taxon>Mahlunavirus</taxon>
        <taxon>Mahlunavirus rarus</taxon>
    </lineage>
</organism>